<accession>A0A8J3AK73</accession>
<reference evidence="2" key="1">
    <citation type="journal article" date="2014" name="Int. J. Syst. Evol. Microbiol.">
        <title>Complete genome sequence of Corynebacterium casei LMG S-19264T (=DSM 44701T), isolated from a smear-ripened cheese.</title>
        <authorList>
            <consortium name="US DOE Joint Genome Institute (JGI-PGF)"/>
            <person name="Walter F."/>
            <person name="Albersmeier A."/>
            <person name="Kalinowski J."/>
            <person name="Ruckert C."/>
        </authorList>
    </citation>
    <scope>NUCLEOTIDE SEQUENCE</scope>
    <source>
        <strain evidence="2">CCM 8606</strain>
    </source>
</reference>
<dbReference type="RefSeq" id="WP_188355725.1">
    <property type="nucleotide sequence ID" value="NZ_BMDH01000006.1"/>
</dbReference>
<reference evidence="2" key="2">
    <citation type="submission" date="2020-09" db="EMBL/GenBank/DDBJ databases">
        <authorList>
            <person name="Sun Q."/>
            <person name="Sedlacek I."/>
        </authorList>
    </citation>
    <scope>NUCLEOTIDE SEQUENCE</scope>
    <source>
        <strain evidence="2">CCM 8606</strain>
    </source>
</reference>
<gene>
    <name evidence="2" type="ORF">GCM10007377_15560</name>
</gene>
<comment type="caution">
    <text evidence="2">The sequence shown here is derived from an EMBL/GenBank/DDBJ whole genome shotgun (WGS) entry which is preliminary data.</text>
</comment>
<dbReference type="EMBL" id="BMDH01000006">
    <property type="protein sequence ID" value="GGI15370.1"/>
    <property type="molecule type" value="Genomic_DNA"/>
</dbReference>
<dbReference type="AlphaFoldDB" id="A0A8J3AK73"/>
<keyword evidence="1" id="KW-1133">Transmembrane helix</keyword>
<name>A0A8J3AK73_9BIFI</name>
<keyword evidence="1" id="KW-0812">Transmembrane</keyword>
<protein>
    <submittedName>
        <fullName evidence="2">Uncharacterized protein</fullName>
    </submittedName>
</protein>
<proteinExistence type="predicted"/>
<evidence type="ECO:0000313" key="3">
    <source>
        <dbReference type="Proteomes" id="UP000619536"/>
    </source>
</evidence>
<keyword evidence="3" id="KW-1185">Reference proteome</keyword>
<feature type="transmembrane region" description="Helical" evidence="1">
    <location>
        <begin position="50"/>
        <end position="70"/>
    </location>
</feature>
<dbReference type="Proteomes" id="UP000619536">
    <property type="component" value="Unassembled WGS sequence"/>
</dbReference>
<sequence>MNGLFDQATPLITVLLSWIVSPSGATLSLLSMGFGAVAGLLRLLGKGARLIMWLMGACLTLLVLFVLGGLLEAWGVPVRATLETVFAFLPRLINDFGMFLHRMFEVALNGYNS</sequence>
<feature type="transmembrane region" description="Helical" evidence="1">
    <location>
        <begin position="12"/>
        <end position="38"/>
    </location>
</feature>
<evidence type="ECO:0000256" key="1">
    <source>
        <dbReference type="SAM" id="Phobius"/>
    </source>
</evidence>
<organism evidence="2 3">
    <name type="scientific">Galliscardovia ingluviei</name>
    <dbReference type="NCBI Taxonomy" id="1769422"/>
    <lineage>
        <taxon>Bacteria</taxon>
        <taxon>Bacillati</taxon>
        <taxon>Actinomycetota</taxon>
        <taxon>Actinomycetes</taxon>
        <taxon>Bifidobacteriales</taxon>
        <taxon>Bifidobacteriaceae</taxon>
        <taxon>Galliscardovia</taxon>
    </lineage>
</organism>
<evidence type="ECO:0000313" key="2">
    <source>
        <dbReference type="EMBL" id="GGI15370.1"/>
    </source>
</evidence>
<keyword evidence="1" id="KW-0472">Membrane</keyword>